<evidence type="ECO:0000256" key="1">
    <source>
        <dbReference type="SAM" id="Phobius"/>
    </source>
</evidence>
<reference evidence="3" key="1">
    <citation type="submission" date="2021-06" db="EMBL/GenBank/DDBJ databases">
        <authorList>
            <person name="Kallberg Y."/>
            <person name="Tangrot J."/>
            <person name="Rosling A."/>
        </authorList>
    </citation>
    <scope>NUCLEOTIDE SEQUENCE</scope>
    <source>
        <strain evidence="3">CL551</strain>
    </source>
</reference>
<evidence type="ECO:0000313" key="4">
    <source>
        <dbReference type="Proteomes" id="UP000789342"/>
    </source>
</evidence>
<keyword evidence="4" id="KW-1185">Reference proteome</keyword>
<keyword evidence="1" id="KW-1133">Transmembrane helix</keyword>
<protein>
    <submittedName>
        <fullName evidence="3">4169_t:CDS:1</fullName>
    </submittedName>
</protein>
<keyword evidence="1" id="KW-0472">Membrane</keyword>
<organism evidence="3 4">
    <name type="scientific">Acaulospora morrowiae</name>
    <dbReference type="NCBI Taxonomy" id="94023"/>
    <lineage>
        <taxon>Eukaryota</taxon>
        <taxon>Fungi</taxon>
        <taxon>Fungi incertae sedis</taxon>
        <taxon>Mucoromycota</taxon>
        <taxon>Glomeromycotina</taxon>
        <taxon>Glomeromycetes</taxon>
        <taxon>Diversisporales</taxon>
        <taxon>Acaulosporaceae</taxon>
        <taxon>Acaulospora</taxon>
    </lineage>
</organism>
<keyword evidence="2" id="KW-0732">Signal</keyword>
<evidence type="ECO:0000313" key="3">
    <source>
        <dbReference type="EMBL" id="CAG8539395.1"/>
    </source>
</evidence>
<sequence>MHFVPLVFVLEELLLLCEEPNFPFVITVGTTVGDDVEADDNGLSVGTVTLLVIVGVPIVIFVAFGVDIPLPRPYRKPLK</sequence>
<keyword evidence="1" id="KW-0812">Transmembrane</keyword>
<feature type="signal peptide" evidence="2">
    <location>
        <begin position="1"/>
        <end position="17"/>
    </location>
</feature>
<evidence type="ECO:0000256" key="2">
    <source>
        <dbReference type="SAM" id="SignalP"/>
    </source>
</evidence>
<feature type="transmembrane region" description="Helical" evidence="1">
    <location>
        <begin position="48"/>
        <end position="70"/>
    </location>
</feature>
<feature type="chain" id="PRO_5040473235" evidence="2">
    <location>
        <begin position="18"/>
        <end position="79"/>
    </location>
</feature>
<gene>
    <name evidence="3" type="ORF">AMORRO_LOCUS5053</name>
</gene>
<proteinExistence type="predicted"/>
<dbReference type="AlphaFoldDB" id="A0A9N9FIV5"/>
<dbReference type="Proteomes" id="UP000789342">
    <property type="component" value="Unassembled WGS sequence"/>
</dbReference>
<accession>A0A9N9FIV5</accession>
<dbReference type="EMBL" id="CAJVPV010002931">
    <property type="protein sequence ID" value="CAG8539395.1"/>
    <property type="molecule type" value="Genomic_DNA"/>
</dbReference>
<comment type="caution">
    <text evidence="3">The sequence shown here is derived from an EMBL/GenBank/DDBJ whole genome shotgun (WGS) entry which is preliminary data.</text>
</comment>
<name>A0A9N9FIV5_9GLOM</name>